<dbReference type="EMBL" id="QGKX02001290">
    <property type="protein sequence ID" value="KAF3541492.1"/>
    <property type="molecule type" value="Genomic_DNA"/>
</dbReference>
<keyword evidence="3" id="KW-0472">Membrane</keyword>
<proteinExistence type="inferred from homology"/>
<keyword evidence="3" id="KW-0812">Transmembrane</keyword>
<organism evidence="4 5">
    <name type="scientific">Brassica cretica</name>
    <name type="common">Mustard</name>
    <dbReference type="NCBI Taxonomy" id="69181"/>
    <lineage>
        <taxon>Eukaryota</taxon>
        <taxon>Viridiplantae</taxon>
        <taxon>Streptophyta</taxon>
        <taxon>Embryophyta</taxon>
        <taxon>Tracheophyta</taxon>
        <taxon>Spermatophyta</taxon>
        <taxon>Magnoliopsida</taxon>
        <taxon>eudicotyledons</taxon>
        <taxon>Gunneridae</taxon>
        <taxon>Pentapetalae</taxon>
        <taxon>rosids</taxon>
        <taxon>malvids</taxon>
        <taxon>Brassicales</taxon>
        <taxon>Brassicaceae</taxon>
        <taxon>Brassiceae</taxon>
        <taxon>Brassica</taxon>
    </lineage>
</organism>
<dbReference type="InterPro" id="IPR000048">
    <property type="entry name" value="IQ_motif_EF-hand-BS"/>
</dbReference>
<evidence type="ECO:0000313" key="4">
    <source>
        <dbReference type="EMBL" id="KAF3541492.1"/>
    </source>
</evidence>
<dbReference type="Gene3D" id="1.20.5.190">
    <property type="match status" value="1"/>
</dbReference>
<gene>
    <name evidence="4" type="ORF">F2Q69_00018367</name>
</gene>
<dbReference type="PANTHER" id="PTHR32295">
    <property type="entry name" value="IQ-DOMAIN 5-RELATED"/>
    <property type="match status" value="1"/>
</dbReference>
<dbReference type="Proteomes" id="UP000712600">
    <property type="component" value="Unassembled WGS sequence"/>
</dbReference>
<accession>A0A8S9QNT0</accession>
<dbReference type="PANTHER" id="PTHR32295:SF198">
    <property type="entry name" value="DUF4005 DOMAIN-CONTAINING PROTEIN"/>
    <property type="match status" value="1"/>
</dbReference>
<evidence type="ECO:0008006" key="6">
    <source>
        <dbReference type="Google" id="ProtNLM"/>
    </source>
</evidence>
<dbReference type="PROSITE" id="PS50096">
    <property type="entry name" value="IQ"/>
    <property type="match status" value="2"/>
</dbReference>
<comment type="similarity">
    <text evidence="2">Belongs to the IQD family.</text>
</comment>
<comment type="caution">
    <text evidence="4">The sequence shown here is derived from an EMBL/GenBank/DDBJ whole genome shotgun (WGS) entry which is preliminary data.</text>
</comment>
<evidence type="ECO:0000313" key="5">
    <source>
        <dbReference type="Proteomes" id="UP000712600"/>
    </source>
</evidence>
<dbReference type="GO" id="GO:0005516">
    <property type="term" value="F:calmodulin binding"/>
    <property type="evidence" value="ECO:0007669"/>
    <property type="project" value="UniProtKB-KW"/>
</dbReference>
<dbReference type="SMART" id="SM00015">
    <property type="entry name" value="IQ"/>
    <property type="match status" value="1"/>
</dbReference>
<dbReference type="AlphaFoldDB" id="A0A8S9QNT0"/>
<reference evidence="4" key="1">
    <citation type="submission" date="2019-12" db="EMBL/GenBank/DDBJ databases">
        <title>Genome sequencing and annotation of Brassica cretica.</title>
        <authorList>
            <person name="Studholme D.J."/>
            <person name="Sarris P."/>
        </authorList>
    </citation>
    <scope>NUCLEOTIDE SEQUENCE</scope>
    <source>
        <strain evidence="4">PFS-109/04</strain>
        <tissue evidence="4">Leaf</tissue>
    </source>
</reference>
<keyword evidence="3" id="KW-1133">Transmembrane helix</keyword>
<keyword evidence="1" id="KW-0112">Calmodulin-binding</keyword>
<evidence type="ECO:0000256" key="2">
    <source>
        <dbReference type="ARBA" id="ARBA00024341"/>
    </source>
</evidence>
<dbReference type="Pfam" id="PF00612">
    <property type="entry name" value="IQ"/>
    <property type="match status" value="1"/>
</dbReference>
<dbReference type="CDD" id="cd23767">
    <property type="entry name" value="IQCD"/>
    <property type="match status" value="1"/>
</dbReference>
<sequence>MSLSSSGISIRQCIVMLLSIMLLSRFFIQVIIDHQLNKRLYHLSPGNFIVMAKRRSWFGWIKRLFTCEAKAKAEKSRRLRWVFRRLKLRHQISTRVQETRTLNQATEDQRKHAMNVAIVTAAAAEAAVAAAKAAAEVVRMAGNAFTSQHFVKKRDTNLAAIKIQSAFRAYLARKALRALKALVKLQAIVRGRAVRRSVSTLLKTKPSNKASASSLITRTTEGKHWSKIKEELKVKCNGQNVWDSSALTKEDIKAIWLRKQEGVVMRERMLKYSRSHRERRSPHMLLESLHTKDMRMRSCRLEHWGESKSHIPNEILVPTKSLLEDESWYQSSNGFQPYMSVTESTKEKFISLSTPRQRIGVMDSWLDKKDGDKVSLWSSFVSETSKMSSSKKSSLAHS</sequence>
<evidence type="ECO:0000256" key="1">
    <source>
        <dbReference type="ARBA" id="ARBA00022860"/>
    </source>
</evidence>
<name>A0A8S9QNT0_BRACR</name>
<evidence type="ECO:0000256" key="3">
    <source>
        <dbReference type="SAM" id="Phobius"/>
    </source>
</evidence>
<feature type="transmembrane region" description="Helical" evidence="3">
    <location>
        <begin position="12"/>
        <end position="32"/>
    </location>
</feature>
<protein>
    <recommendedName>
        <fullName evidence="6">DUF4005 domain-containing protein</fullName>
    </recommendedName>
</protein>